<reference evidence="4 6" key="2">
    <citation type="journal article" date="2013" name="Nature">
        <title>Insights into bilaterian evolution from three spiralian genomes.</title>
        <authorList>
            <person name="Simakov O."/>
            <person name="Marletaz F."/>
            <person name="Cho S.J."/>
            <person name="Edsinger-Gonzales E."/>
            <person name="Havlak P."/>
            <person name="Hellsten U."/>
            <person name="Kuo D.H."/>
            <person name="Larsson T."/>
            <person name="Lv J."/>
            <person name="Arendt D."/>
            <person name="Savage R."/>
            <person name="Osoegawa K."/>
            <person name="de Jong P."/>
            <person name="Grimwood J."/>
            <person name="Chapman J.A."/>
            <person name="Shapiro H."/>
            <person name="Aerts A."/>
            <person name="Otillar R.P."/>
            <person name="Terry A.Y."/>
            <person name="Boore J.L."/>
            <person name="Grigoriev I.V."/>
            <person name="Lindberg D.R."/>
            <person name="Seaver E.C."/>
            <person name="Weisblat D.A."/>
            <person name="Putnam N.H."/>
            <person name="Rokhsar D.S."/>
        </authorList>
    </citation>
    <scope>NUCLEOTIDE SEQUENCE</scope>
</reference>
<feature type="signal peptide" evidence="2">
    <location>
        <begin position="1"/>
        <end position="33"/>
    </location>
</feature>
<dbReference type="InParanoid" id="T1FPY4"/>
<dbReference type="PANTHER" id="PTHR10334">
    <property type="entry name" value="CYSTEINE-RICH SECRETORY PROTEIN-RELATED"/>
    <property type="match status" value="1"/>
</dbReference>
<dbReference type="InterPro" id="IPR014044">
    <property type="entry name" value="CAP_dom"/>
</dbReference>
<keyword evidence="2" id="KW-0732">Signal</keyword>
<sequence>MQLKRRPTSTSMLRGSFDLFLFLVAFLHQPVNAEPKTPTEIREFRVQFLKEHNKMRSQALWQAANMRELYYSYELETLAQEKANKCKLNQTTDSSKGFNEFQDKTGKDFPNVKNIIESWLKDEDGSKKQLLMASVSTVGCGYSYCEVHNEYLVACLYDQSAKSLPNGAFSYERGDHASKCPEGYERSGTLCRPLNPVCSKHPDTCRNINPSSCICDDNKSEEVGPTDEPEDYMSFPLSDSALHLHQNIPILLPVMLLLLLLLLQL</sequence>
<dbReference type="CDD" id="cd05380">
    <property type="entry name" value="CAP_euk"/>
    <property type="match status" value="1"/>
</dbReference>
<evidence type="ECO:0000313" key="6">
    <source>
        <dbReference type="Proteomes" id="UP000015101"/>
    </source>
</evidence>
<keyword evidence="1" id="KW-1133">Transmembrane helix</keyword>
<dbReference type="KEGG" id="hro:HELRODRAFT_188401"/>
<dbReference type="EMBL" id="AMQM01000648">
    <property type="status" value="NOT_ANNOTATED_CDS"/>
    <property type="molecule type" value="Genomic_DNA"/>
</dbReference>
<dbReference type="CTD" id="20210881"/>
<dbReference type="Pfam" id="PF00188">
    <property type="entry name" value="CAP"/>
    <property type="match status" value="1"/>
</dbReference>
<dbReference type="AlphaFoldDB" id="T1FPY4"/>
<evidence type="ECO:0000313" key="4">
    <source>
        <dbReference type="EMBL" id="ESO06580.1"/>
    </source>
</evidence>
<dbReference type="EnsemblMetazoa" id="HelroT188401">
    <property type="protein sequence ID" value="HelroP188401"/>
    <property type="gene ID" value="HelroG188401"/>
</dbReference>
<dbReference type="EMBL" id="KB096324">
    <property type="protein sequence ID" value="ESO06580.1"/>
    <property type="molecule type" value="Genomic_DNA"/>
</dbReference>
<evidence type="ECO:0000256" key="2">
    <source>
        <dbReference type="SAM" id="SignalP"/>
    </source>
</evidence>
<feature type="chain" id="PRO_5010980841" description="SCP domain-containing protein" evidence="2">
    <location>
        <begin position="34"/>
        <end position="265"/>
    </location>
</feature>
<dbReference type="Proteomes" id="UP000015101">
    <property type="component" value="Unassembled WGS sequence"/>
</dbReference>
<evidence type="ECO:0000259" key="3">
    <source>
        <dbReference type="SMART" id="SM00198"/>
    </source>
</evidence>
<dbReference type="InterPro" id="IPR001283">
    <property type="entry name" value="CRISP-related"/>
</dbReference>
<dbReference type="STRING" id="6412.T1FPY4"/>
<keyword evidence="1" id="KW-0812">Transmembrane</keyword>
<dbReference type="OrthoDB" id="5874910at2759"/>
<organism evidence="5 6">
    <name type="scientific">Helobdella robusta</name>
    <name type="common">Californian leech</name>
    <dbReference type="NCBI Taxonomy" id="6412"/>
    <lineage>
        <taxon>Eukaryota</taxon>
        <taxon>Metazoa</taxon>
        <taxon>Spiralia</taxon>
        <taxon>Lophotrochozoa</taxon>
        <taxon>Annelida</taxon>
        <taxon>Clitellata</taxon>
        <taxon>Hirudinea</taxon>
        <taxon>Rhynchobdellida</taxon>
        <taxon>Glossiphoniidae</taxon>
        <taxon>Helobdella</taxon>
    </lineage>
</organism>
<name>T1FPY4_HELRO</name>
<dbReference type="GO" id="GO:0005615">
    <property type="term" value="C:extracellular space"/>
    <property type="evidence" value="ECO:0000318"/>
    <property type="project" value="GO_Central"/>
</dbReference>
<dbReference type="Gene3D" id="3.40.33.10">
    <property type="entry name" value="CAP"/>
    <property type="match status" value="1"/>
</dbReference>
<dbReference type="SMART" id="SM00198">
    <property type="entry name" value="SCP"/>
    <property type="match status" value="1"/>
</dbReference>
<dbReference type="HOGENOM" id="CLU_1050808_0_0_1"/>
<protein>
    <recommendedName>
        <fullName evidence="3">SCP domain-containing protein</fullName>
    </recommendedName>
</protein>
<accession>T1FPY4</accession>
<feature type="domain" description="SCP" evidence="3">
    <location>
        <begin position="43"/>
        <end position="165"/>
    </location>
</feature>
<reference evidence="5" key="3">
    <citation type="submission" date="2015-06" db="UniProtKB">
        <authorList>
            <consortium name="EnsemblMetazoa"/>
        </authorList>
    </citation>
    <scope>IDENTIFICATION</scope>
</reference>
<proteinExistence type="predicted"/>
<dbReference type="SUPFAM" id="SSF55797">
    <property type="entry name" value="PR-1-like"/>
    <property type="match status" value="1"/>
</dbReference>
<keyword evidence="6" id="KW-1185">Reference proteome</keyword>
<evidence type="ECO:0000256" key="1">
    <source>
        <dbReference type="SAM" id="Phobius"/>
    </source>
</evidence>
<feature type="transmembrane region" description="Helical" evidence="1">
    <location>
        <begin position="244"/>
        <end position="263"/>
    </location>
</feature>
<dbReference type="RefSeq" id="XP_009015948.1">
    <property type="nucleotide sequence ID" value="XM_009017700.1"/>
</dbReference>
<reference evidence="6" key="1">
    <citation type="submission" date="2012-12" db="EMBL/GenBank/DDBJ databases">
        <authorList>
            <person name="Hellsten U."/>
            <person name="Grimwood J."/>
            <person name="Chapman J.A."/>
            <person name="Shapiro H."/>
            <person name="Aerts A."/>
            <person name="Otillar R.P."/>
            <person name="Terry A.Y."/>
            <person name="Boore J.L."/>
            <person name="Simakov O."/>
            <person name="Marletaz F."/>
            <person name="Cho S.-J."/>
            <person name="Edsinger-Gonzales E."/>
            <person name="Havlak P."/>
            <person name="Kuo D.-H."/>
            <person name="Larsson T."/>
            <person name="Lv J."/>
            <person name="Arendt D."/>
            <person name="Savage R."/>
            <person name="Osoegawa K."/>
            <person name="de Jong P."/>
            <person name="Lindberg D.R."/>
            <person name="Seaver E.C."/>
            <person name="Weisblat D.A."/>
            <person name="Putnam N.H."/>
            <person name="Grigoriev I.V."/>
            <person name="Rokhsar D.S."/>
        </authorList>
    </citation>
    <scope>NUCLEOTIDE SEQUENCE</scope>
</reference>
<dbReference type="EMBL" id="AMQM01000647">
    <property type="status" value="NOT_ANNOTATED_CDS"/>
    <property type="molecule type" value="Genomic_DNA"/>
</dbReference>
<dbReference type="InterPro" id="IPR035940">
    <property type="entry name" value="CAP_sf"/>
</dbReference>
<dbReference type="GeneID" id="20210881"/>
<evidence type="ECO:0000313" key="5">
    <source>
        <dbReference type="EnsemblMetazoa" id="HelroP188401"/>
    </source>
</evidence>
<keyword evidence="1" id="KW-0472">Membrane</keyword>
<gene>
    <name evidence="5" type="primary">20210881</name>
    <name evidence="4" type="ORF">HELRODRAFT_188401</name>
</gene>